<evidence type="ECO:0000313" key="2">
    <source>
        <dbReference type="Proteomes" id="UP000256645"/>
    </source>
</evidence>
<accession>A0A3D8QSC3</accession>
<protein>
    <submittedName>
        <fullName evidence="1">Uncharacterized protein</fullName>
    </submittedName>
</protein>
<comment type="caution">
    <text evidence="1">The sequence shown here is derived from an EMBL/GenBank/DDBJ whole genome shotgun (WGS) entry which is preliminary data.</text>
</comment>
<reference evidence="1 2" key="1">
    <citation type="journal article" date="2018" name="IMA Fungus">
        <title>IMA Genome-F 9: Draft genome sequence of Annulohypoxylon stygium, Aspergillus mulundensis, Berkeleyomyces basicola (syn. Thielaviopsis basicola), Ceratocystis smalleyi, two Cercospora beticola strains, Coleophoma cylindrospora, Fusarium fracticaudum, Phialophora cf. hyalina, and Morchella septimelata.</title>
        <authorList>
            <person name="Wingfield B.D."/>
            <person name="Bills G.F."/>
            <person name="Dong Y."/>
            <person name="Huang W."/>
            <person name="Nel W.J."/>
            <person name="Swalarsk-Parry B.S."/>
            <person name="Vaghefi N."/>
            <person name="Wilken P.M."/>
            <person name="An Z."/>
            <person name="de Beer Z.W."/>
            <person name="De Vos L."/>
            <person name="Chen L."/>
            <person name="Duong T.A."/>
            <person name="Gao Y."/>
            <person name="Hammerbacher A."/>
            <person name="Kikkert J.R."/>
            <person name="Li Y."/>
            <person name="Li H."/>
            <person name="Li K."/>
            <person name="Li Q."/>
            <person name="Liu X."/>
            <person name="Ma X."/>
            <person name="Naidoo K."/>
            <person name="Pethybridge S.J."/>
            <person name="Sun J."/>
            <person name="Steenkamp E.T."/>
            <person name="van der Nest M.A."/>
            <person name="van Wyk S."/>
            <person name="Wingfield M.J."/>
            <person name="Xiong C."/>
            <person name="Yue Q."/>
            <person name="Zhang X."/>
        </authorList>
    </citation>
    <scope>NUCLEOTIDE SEQUENCE [LARGE SCALE GENOMIC DNA]</scope>
    <source>
        <strain evidence="1 2">BP6252</strain>
    </source>
</reference>
<dbReference type="EMBL" id="PDLM01000012">
    <property type="protein sequence ID" value="RDW64723.1"/>
    <property type="molecule type" value="Genomic_DNA"/>
</dbReference>
<sequence length="107" mass="11388">MAIGDFDIAKRWTNLGTPAIALPARFRRMGLPRGTSHDRAPSQGLGSRAADTAHGYVVVSRAQRGKVSRGRGWRRTGPVPAHGMAFAQDIVRIMLIVVPCGAAGEIA</sequence>
<dbReference type="Proteomes" id="UP000256645">
    <property type="component" value="Unassembled WGS sequence"/>
</dbReference>
<gene>
    <name evidence="1" type="ORF">BP6252_10374</name>
</gene>
<dbReference type="AlphaFoldDB" id="A0A3D8QSC3"/>
<evidence type="ECO:0000313" key="1">
    <source>
        <dbReference type="EMBL" id="RDW64723.1"/>
    </source>
</evidence>
<name>A0A3D8QSC3_9HELO</name>
<proteinExistence type="predicted"/>
<organism evidence="1 2">
    <name type="scientific">Coleophoma cylindrospora</name>
    <dbReference type="NCBI Taxonomy" id="1849047"/>
    <lineage>
        <taxon>Eukaryota</taxon>
        <taxon>Fungi</taxon>
        <taxon>Dikarya</taxon>
        <taxon>Ascomycota</taxon>
        <taxon>Pezizomycotina</taxon>
        <taxon>Leotiomycetes</taxon>
        <taxon>Helotiales</taxon>
        <taxon>Dermateaceae</taxon>
        <taxon>Coleophoma</taxon>
    </lineage>
</organism>
<keyword evidence="2" id="KW-1185">Reference proteome</keyword>